<keyword evidence="3" id="KW-1185">Reference proteome</keyword>
<dbReference type="EMBL" id="BJHW01000002">
    <property type="protein sequence ID" value="GDY59587.1"/>
    <property type="molecule type" value="Genomic_DNA"/>
</dbReference>
<evidence type="ECO:0000313" key="2">
    <source>
        <dbReference type="EMBL" id="GDY59587.1"/>
    </source>
</evidence>
<evidence type="ECO:0000313" key="3">
    <source>
        <dbReference type="Proteomes" id="UP000301309"/>
    </source>
</evidence>
<dbReference type="Proteomes" id="UP000301309">
    <property type="component" value="Unassembled WGS sequence"/>
</dbReference>
<proteinExistence type="predicted"/>
<feature type="region of interest" description="Disordered" evidence="1">
    <location>
        <begin position="1"/>
        <end position="21"/>
    </location>
</feature>
<dbReference type="OrthoDB" id="3414268at2"/>
<dbReference type="InterPro" id="IPR025350">
    <property type="entry name" value="DUF4254"/>
</dbReference>
<dbReference type="RefSeq" id="WP_137981756.1">
    <property type="nucleotide sequence ID" value="NZ_BAAASO010000060.1"/>
</dbReference>
<evidence type="ECO:0000256" key="1">
    <source>
        <dbReference type="SAM" id="MobiDB-lite"/>
    </source>
</evidence>
<dbReference type="AlphaFoldDB" id="A0A4D4LMN1"/>
<dbReference type="Pfam" id="PF14063">
    <property type="entry name" value="DUF4254"/>
    <property type="match status" value="1"/>
</dbReference>
<comment type="caution">
    <text evidence="2">The sequence shown here is derived from an EMBL/GenBank/DDBJ whole genome shotgun (WGS) entry which is preliminary data.</text>
</comment>
<evidence type="ECO:0008006" key="4">
    <source>
        <dbReference type="Google" id="ProtNLM"/>
    </source>
</evidence>
<gene>
    <name evidence="2" type="ORF">SVIO_102100</name>
</gene>
<sequence>MTETRAGLGKDTDELEGDPRTPMTAVASCLDVAGGQGGWCQDALAGIPLPDSPELSPALDRLHAVNSRQWDAEDRVRQAGDREIPAIKREIDALNGNRHALIEQVDRILDAAWSANEGVPPLTESIGSALDRLSVQTLRIRHIERLVGRDAGTAERVAILRHQYDDLVWSIAVACEDLLSGRRRTPRPERMKLYGKSAR</sequence>
<protein>
    <recommendedName>
        <fullName evidence="4">DUF4254 domain-containing protein</fullName>
    </recommendedName>
</protein>
<reference evidence="2 3" key="1">
    <citation type="journal article" date="2020" name="Int. J. Syst. Evol. Microbiol.">
        <title>Reclassification of Streptomyces castelarensis and Streptomyces sporoclivatus as later heterotypic synonyms of Streptomyces antimycoticus.</title>
        <authorList>
            <person name="Komaki H."/>
            <person name="Tamura T."/>
        </authorList>
    </citation>
    <scope>NUCLEOTIDE SEQUENCE [LARGE SCALE GENOMIC DNA]</scope>
    <source>
        <strain evidence="2 3">NBRC 13459</strain>
    </source>
</reference>
<name>A0A4D4LMN1_STRVO</name>
<accession>A0A4D4LMN1</accession>
<organism evidence="2 3">
    <name type="scientific">Streptomyces violaceusniger</name>
    <dbReference type="NCBI Taxonomy" id="68280"/>
    <lineage>
        <taxon>Bacteria</taxon>
        <taxon>Bacillati</taxon>
        <taxon>Actinomycetota</taxon>
        <taxon>Actinomycetes</taxon>
        <taxon>Kitasatosporales</taxon>
        <taxon>Streptomycetaceae</taxon>
        <taxon>Streptomyces</taxon>
        <taxon>Streptomyces violaceusniger group</taxon>
    </lineage>
</organism>